<name>A0A1H1SPF0_9ACTN</name>
<dbReference type="InterPro" id="IPR003362">
    <property type="entry name" value="Bact_transf"/>
</dbReference>
<protein>
    <submittedName>
        <fullName evidence="5">Sugar transferase involved in LPS biosynthesis (Colanic, teichoic acid)</fullName>
    </submittedName>
</protein>
<keyword evidence="3" id="KW-0472">Membrane</keyword>
<dbReference type="STRING" id="630515.SAMN04489812_2090"/>
<dbReference type="Proteomes" id="UP000199103">
    <property type="component" value="Chromosome I"/>
</dbReference>
<evidence type="ECO:0000313" key="6">
    <source>
        <dbReference type="Proteomes" id="UP000199103"/>
    </source>
</evidence>
<proteinExistence type="inferred from homology"/>
<keyword evidence="3" id="KW-1133">Transmembrane helix</keyword>
<gene>
    <name evidence="5" type="ORF">SAMN04489812_2090</name>
</gene>
<evidence type="ECO:0000259" key="4">
    <source>
        <dbReference type="Pfam" id="PF02397"/>
    </source>
</evidence>
<dbReference type="OrthoDB" id="9808602at2"/>
<dbReference type="PANTHER" id="PTHR30576">
    <property type="entry name" value="COLANIC BIOSYNTHESIS UDP-GLUCOSE LIPID CARRIER TRANSFERASE"/>
    <property type="match status" value="1"/>
</dbReference>
<evidence type="ECO:0000256" key="1">
    <source>
        <dbReference type="ARBA" id="ARBA00006464"/>
    </source>
</evidence>
<feature type="domain" description="Bacterial sugar transferase" evidence="4">
    <location>
        <begin position="42"/>
        <end position="230"/>
    </location>
</feature>
<dbReference type="PANTHER" id="PTHR30576:SF10">
    <property type="entry name" value="SLL5057 PROTEIN"/>
    <property type="match status" value="1"/>
</dbReference>
<evidence type="ECO:0000256" key="3">
    <source>
        <dbReference type="SAM" id="Phobius"/>
    </source>
</evidence>
<evidence type="ECO:0000256" key="2">
    <source>
        <dbReference type="SAM" id="MobiDB-lite"/>
    </source>
</evidence>
<reference evidence="5 6" key="1">
    <citation type="submission" date="2016-10" db="EMBL/GenBank/DDBJ databases">
        <authorList>
            <person name="de Groot N.N."/>
        </authorList>
    </citation>
    <scope>NUCLEOTIDE SEQUENCE [LARGE SCALE GENOMIC DNA]</scope>
    <source>
        <strain evidence="5 6">DSM 21800</strain>
    </source>
</reference>
<dbReference type="Pfam" id="PF02397">
    <property type="entry name" value="Bac_transf"/>
    <property type="match status" value="1"/>
</dbReference>
<sequence length="236" mass="26295">MSLIERPVTRRGEQSTSAGLRRESRTVNPRHAGSTVGRRRSKRIVDLGLTAIGLMVLAPLLILIAATVKISEPTGPVIFRQRRVGIDGTTFTMYKFRSMYADAESRLAQLTAINEGAGPLFKLVHDPRVTKVGRILRRYSLDELPQLLNVLFGTMSLVGPRPALQSEVDTYDAVVRRRLTVVPGLTGLWQVSGRSLLTWEESVRLDLRYVDSWSIRLDLIIMIRTAQAVISGRGAF</sequence>
<dbReference type="GO" id="GO:0016780">
    <property type="term" value="F:phosphotransferase activity, for other substituted phosphate groups"/>
    <property type="evidence" value="ECO:0007669"/>
    <property type="project" value="TreeGrafter"/>
</dbReference>
<accession>A0A1H1SPF0</accession>
<dbReference type="AlphaFoldDB" id="A0A1H1SPF0"/>
<dbReference type="EMBL" id="LT629772">
    <property type="protein sequence ID" value="SDS49862.1"/>
    <property type="molecule type" value="Genomic_DNA"/>
</dbReference>
<comment type="similarity">
    <text evidence="1">Belongs to the bacterial sugar transferase family.</text>
</comment>
<evidence type="ECO:0000313" key="5">
    <source>
        <dbReference type="EMBL" id="SDS49862.1"/>
    </source>
</evidence>
<keyword evidence="5" id="KW-0808">Transferase</keyword>
<feature type="transmembrane region" description="Helical" evidence="3">
    <location>
        <begin position="47"/>
        <end position="68"/>
    </location>
</feature>
<feature type="region of interest" description="Disordered" evidence="2">
    <location>
        <begin position="1"/>
        <end position="37"/>
    </location>
</feature>
<keyword evidence="6" id="KW-1185">Reference proteome</keyword>
<organism evidence="5 6">
    <name type="scientific">Microlunatus soli</name>
    <dbReference type="NCBI Taxonomy" id="630515"/>
    <lineage>
        <taxon>Bacteria</taxon>
        <taxon>Bacillati</taxon>
        <taxon>Actinomycetota</taxon>
        <taxon>Actinomycetes</taxon>
        <taxon>Propionibacteriales</taxon>
        <taxon>Propionibacteriaceae</taxon>
        <taxon>Microlunatus</taxon>
    </lineage>
</organism>
<keyword evidence="3" id="KW-0812">Transmembrane</keyword>